<dbReference type="EMBL" id="VDUZ01000055">
    <property type="protein sequence ID" value="TXL70671.1"/>
    <property type="molecule type" value="Genomic_DNA"/>
</dbReference>
<dbReference type="RefSeq" id="WP_147851348.1">
    <property type="nucleotide sequence ID" value="NZ_VDUZ01000055.1"/>
</dbReference>
<keyword evidence="4" id="KW-1185">Reference proteome</keyword>
<dbReference type="PANTHER" id="PTHR42928:SF5">
    <property type="entry name" value="BLR1237 PROTEIN"/>
    <property type="match status" value="1"/>
</dbReference>
<accession>A0A5C8PAU2</accession>
<dbReference type="InterPro" id="IPR005064">
    <property type="entry name" value="BUG"/>
</dbReference>
<organism evidence="3 4">
    <name type="scientific">Vineibacter terrae</name>
    <dbReference type="NCBI Taxonomy" id="2586908"/>
    <lineage>
        <taxon>Bacteria</taxon>
        <taxon>Pseudomonadati</taxon>
        <taxon>Pseudomonadota</taxon>
        <taxon>Alphaproteobacteria</taxon>
        <taxon>Hyphomicrobiales</taxon>
        <taxon>Vineibacter</taxon>
    </lineage>
</organism>
<dbReference type="InterPro" id="IPR006311">
    <property type="entry name" value="TAT_signal"/>
</dbReference>
<dbReference type="Pfam" id="PF03401">
    <property type="entry name" value="TctC"/>
    <property type="match status" value="1"/>
</dbReference>
<dbReference type="Proteomes" id="UP000321638">
    <property type="component" value="Unassembled WGS sequence"/>
</dbReference>
<keyword evidence="2" id="KW-0732">Signal</keyword>
<dbReference type="Gene3D" id="3.40.190.150">
    <property type="entry name" value="Bordetella uptake gene, domain 1"/>
    <property type="match status" value="1"/>
</dbReference>
<dbReference type="OrthoDB" id="9780943at2"/>
<evidence type="ECO:0000313" key="4">
    <source>
        <dbReference type="Proteomes" id="UP000321638"/>
    </source>
</evidence>
<dbReference type="Gene3D" id="3.40.190.10">
    <property type="entry name" value="Periplasmic binding protein-like II"/>
    <property type="match status" value="1"/>
</dbReference>
<reference evidence="3 4" key="1">
    <citation type="submission" date="2019-06" db="EMBL/GenBank/DDBJ databases">
        <title>New taxonomy in bacterial strain CC-CFT640, isolated from vineyard.</title>
        <authorList>
            <person name="Lin S.-Y."/>
            <person name="Tsai C.-F."/>
            <person name="Young C.-C."/>
        </authorList>
    </citation>
    <scope>NUCLEOTIDE SEQUENCE [LARGE SCALE GENOMIC DNA]</scope>
    <source>
        <strain evidence="3 4">CC-CFT640</strain>
    </source>
</reference>
<evidence type="ECO:0000313" key="3">
    <source>
        <dbReference type="EMBL" id="TXL70671.1"/>
    </source>
</evidence>
<sequence length="326" mass="34020">MGSCVTRRGFVAGAAALSAGAARPASAQALPTGTLRMLIGFPAGGGSDVMGRLIADKMRQRTGANIVIENKTGASGMIAAEQLKNGPADGSVVMFTPSATLAARLTNDSVGFDPQKDFATTGLVGTVQTAFAVSPTLGVNTFPEYVEWVKRNPGQANFGTTALGSFTHFVGVMLGNAAGVKLEPVPYRGAAPLVADLSGGHIAAGCGGLTDFLEHHRGGKLRIVVTAGGARAQAAPEIPTAQEIGYKDILIEGWYTFFAPARTPKPLIDAWSREIAAVVADPVVRDRLVTLGLDPQPGAPDVFAERMDHDLRRWKQIIDAIGYKPT</sequence>
<evidence type="ECO:0000256" key="2">
    <source>
        <dbReference type="SAM" id="SignalP"/>
    </source>
</evidence>
<protein>
    <submittedName>
        <fullName evidence="3">Twin-arginine translocation pathway signal</fullName>
    </submittedName>
</protein>
<comment type="caution">
    <text evidence="3">The sequence shown here is derived from an EMBL/GenBank/DDBJ whole genome shotgun (WGS) entry which is preliminary data.</text>
</comment>
<dbReference type="PANTHER" id="PTHR42928">
    <property type="entry name" value="TRICARBOXYLATE-BINDING PROTEIN"/>
    <property type="match status" value="1"/>
</dbReference>
<dbReference type="PROSITE" id="PS51318">
    <property type="entry name" value="TAT"/>
    <property type="match status" value="1"/>
</dbReference>
<feature type="signal peptide" evidence="2">
    <location>
        <begin position="1"/>
        <end position="27"/>
    </location>
</feature>
<feature type="chain" id="PRO_5022824365" evidence="2">
    <location>
        <begin position="28"/>
        <end position="326"/>
    </location>
</feature>
<comment type="similarity">
    <text evidence="1">Belongs to the UPF0065 (bug) family.</text>
</comment>
<name>A0A5C8PAU2_9HYPH</name>
<dbReference type="InterPro" id="IPR042100">
    <property type="entry name" value="Bug_dom1"/>
</dbReference>
<dbReference type="PIRSF" id="PIRSF017082">
    <property type="entry name" value="YflP"/>
    <property type="match status" value="1"/>
</dbReference>
<dbReference type="SUPFAM" id="SSF53850">
    <property type="entry name" value="Periplasmic binding protein-like II"/>
    <property type="match status" value="1"/>
</dbReference>
<evidence type="ECO:0000256" key="1">
    <source>
        <dbReference type="ARBA" id="ARBA00006987"/>
    </source>
</evidence>
<proteinExistence type="inferred from homology"/>
<dbReference type="AlphaFoldDB" id="A0A5C8PAU2"/>
<gene>
    <name evidence="3" type="ORF">FHP25_33410</name>
</gene>